<evidence type="ECO:0000259" key="3">
    <source>
        <dbReference type="PROSITE" id="PS50011"/>
    </source>
</evidence>
<keyword evidence="4" id="KW-1185">Reference proteome</keyword>
<evidence type="ECO:0000313" key="4">
    <source>
        <dbReference type="Proteomes" id="UP000515121"/>
    </source>
</evidence>
<dbReference type="AlphaFoldDB" id="A0A6P6AIZ9"/>
<sequence>MRMTQSETAMTNVLREVSIMKMLDHPNIVNLVEVIDDQRSDYLYMVLEYVEGNHIRNLSEIQGHIDETAARRYFKDIIAGLIYLHSHNIVHGDIKPENLLLTKGGSVKIGDFSVSQAFEDDNDELWRCPGTPAFTPPECCLSMYISLIHMVFSLQVLLLRNFTMNSLKFF</sequence>
<protein>
    <submittedName>
        <fullName evidence="5">Serine/threonine-protein kinase GRIK2-like</fullName>
    </submittedName>
</protein>
<dbReference type="OrthoDB" id="68483at2759"/>
<dbReference type="RefSeq" id="XP_022764819.1">
    <property type="nucleotide sequence ID" value="XM_022909084.1"/>
</dbReference>
<dbReference type="PROSITE" id="PS00108">
    <property type="entry name" value="PROTEIN_KINASE_ST"/>
    <property type="match status" value="1"/>
</dbReference>
<feature type="domain" description="Protein kinase" evidence="3">
    <location>
        <begin position="1"/>
        <end position="170"/>
    </location>
</feature>
<dbReference type="GeneID" id="111310006"/>
<dbReference type="PROSITE" id="PS50011">
    <property type="entry name" value="PROTEIN_KINASE_DOM"/>
    <property type="match status" value="1"/>
</dbReference>
<dbReference type="PANTHER" id="PTHR24346:SF53">
    <property type="entry name" value="GEMINIVIRUS REP INTERACTING KINASE 1 ISOFORM 1"/>
    <property type="match status" value="1"/>
</dbReference>
<dbReference type="Pfam" id="PF00069">
    <property type="entry name" value="Pkinase"/>
    <property type="match status" value="1"/>
</dbReference>
<dbReference type="InterPro" id="IPR008271">
    <property type="entry name" value="Ser/Thr_kinase_AS"/>
</dbReference>
<organism evidence="4 5">
    <name type="scientific">Durio zibethinus</name>
    <name type="common">Durian</name>
    <dbReference type="NCBI Taxonomy" id="66656"/>
    <lineage>
        <taxon>Eukaryota</taxon>
        <taxon>Viridiplantae</taxon>
        <taxon>Streptophyta</taxon>
        <taxon>Embryophyta</taxon>
        <taxon>Tracheophyta</taxon>
        <taxon>Spermatophyta</taxon>
        <taxon>Magnoliopsida</taxon>
        <taxon>eudicotyledons</taxon>
        <taxon>Gunneridae</taxon>
        <taxon>Pentapetalae</taxon>
        <taxon>rosids</taxon>
        <taxon>malvids</taxon>
        <taxon>Malvales</taxon>
        <taxon>Malvaceae</taxon>
        <taxon>Helicteroideae</taxon>
        <taxon>Durio</taxon>
    </lineage>
</organism>
<dbReference type="InterPro" id="IPR000719">
    <property type="entry name" value="Prot_kinase_dom"/>
</dbReference>
<evidence type="ECO:0000313" key="5">
    <source>
        <dbReference type="RefSeq" id="XP_022764819.1"/>
    </source>
</evidence>
<dbReference type="SUPFAM" id="SSF56112">
    <property type="entry name" value="Protein kinase-like (PK-like)"/>
    <property type="match status" value="1"/>
</dbReference>
<dbReference type="KEGG" id="dzi:111310006"/>
<keyword evidence="1" id="KW-0547">Nucleotide-binding</keyword>
<dbReference type="Gene3D" id="1.10.510.10">
    <property type="entry name" value="Transferase(Phosphotransferase) domain 1"/>
    <property type="match status" value="1"/>
</dbReference>
<dbReference type="GO" id="GO:0004674">
    <property type="term" value="F:protein serine/threonine kinase activity"/>
    <property type="evidence" value="ECO:0007669"/>
    <property type="project" value="TreeGrafter"/>
</dbReference>
<accession>A0A6P6AIZ9</accession>
<keyword evidence="2" id="KW-0067">ATP-binding</keyword>
<dbReference type="PANTHER" id="PTHR24346">
    <property type="entry name" value="MAP/MICROTUBULE AFFINITY-REGULATING KINASE"/>
    <property type="match status" value="1"/>
</dbReference>
<evidence type="ECO:0000256" key="1">
    <source>
        <dbReference type="ARBA" id="ARBA00022741"/>
    </source>
</evidence>
<proteinExistence type="predicted"/>
<dbReference type="GO" id="GO:0035556">
    <property type="term" value="P:intracellular signal transduction"/>
    <property type="evidence" value="ECO:0007669"/>
    <property type="project" value="TreeGrafter"/>
</dbReference>
<dbReference type="GO" id="GO:0005737">
    <property type="term" value="C:cytoplasm"/>
    <property type="evidence" value="ECO:0007669"/>
    <property type="project" value="TreeGrafter"/>
</dbReference>
<gene>
    <name evidence="5" type="primary">LOC111310006</name>
</gene>
<dbReference type="Proteomes" id="UP000515121">
    <property type="component" value="Unplaced"/>
</dbReference>
<reference evidence="5" key="1">
    <citation type="submission" date="2025-08" db="UniProtKB">
        <authorList>
            <consortium name="RefSeq"/>
        </authorList>
    </citation>
    <scope>IDENTIFICATION</scope>
    <source>
        <tissue evidence="5">Fruit stalk</tissue>
    </source>
</reference>
<dbReference type="GO" id="GO:0005524">
    <property type="term" value="F:ATP binding"/>
    <property type="evidence" value="ECO:0007669"/>
    <property type="project" value="UniProtKB-KW"/>
</dbReference>
<evidence type="ECO:0000256" key="2">
    <source>
        <dbReference type="ARBA" id="ARBA00022840"/>
    </source>
</evidence>
<dbReference type="InterPro" id="IPR011009">
    <property type="entry name" value="Kinase-like_dom_sf"/>
</dbReference>
<name>A0A6P6AIZ9_DURZI</name>
<dbReference type="SMART" id="SM00220">
    <property type="entry name" value="S_TKc"/>
    <property type="match status" value="1"/>
</dbReference>